<gene>
    <name evidence="2" type="ORF">FHS21_006373</name>
</gene>
<keyword evidence="3" id="KW-1185">Reference proteome</keyword>
<feature type="chain" id="PRO_5032740961" description="Porin" evidence="1">
    <location>
        <begin position="24"/>
        <end position="40"/>
    </location>
</feature>
<name>A0A839UFV4_9HYPH</name>
<keyword evidence="1" id="KW-0732">Signal</keyword>
<sequence length="40" mass="4174">MNFFKQTIAAAAIATGLCVPAFADTTLADKVGISLLRDDC</sequence>
<dbReference type="EMBL" id="JACHXN010000050">
    <property type="protein sequence ID" value="MBB3149916.1"/>
    <property type="molecule type" value="Genomic_DNA"/>
</dbReference>
<dbReference type="RefSeq" id="WP_281386190.1">
    <property type="nucleotide sequence ID" value="NZ_JACHXN010000050.1"/>
</dbReference>
<accession>A0A839UFV4</accession>
<evidence type="ECO:0000256" key="1">
    <source>
        <dbReference type="SAM" id="SignalP"/>
    </source>
</evidence>
<organism evidence="2 3">
    <name type="scientific">Phyllobacterium trifolii</name>
    <dbReference type="NCBI Taxonomy" id="300193"/>
    <lineage>
        <taxon>Bacteria</taxon>
        <taxon>Pseudomonadati</taxon>
        <taxon>Pseudomonadota</taxon>
        <taxon>Alphaproteobacteria</taxon>
        <taxon>Hyphomicrobiales</taxon>
        <taxon>Phyllobacteriaceae</taxon>
        <taxon>Phyllobacterium</taxon>
    </lineage>
</organism>
<dbReference type="AlphaFoldDB" id="A0A839UFV4"/>
<evidence type="ECO:0008006" key="4">
    <source>
        <dbReference type="Google" id="ProtNLM"/>
    </source>
</evidence>
<evidence type="ECO:0000313" key="2">
    <source>
        <dbReference type="EMBL" id="MBB3149916.1"/>
    </source>
</evidence>
<comment type="caution">
    <text evidence="2">The sequence shown here is derived from an EMBL/GenBank/DDBJ whole genome shotgun (WGS) entry which is preliminary data.</text>
</comment>
<feature type="signal peptide" evidence="1">
    <location>
        <begin position="1"/>
        <end position="23"/>
    </location>
</feature>
<protein>
    <recommendedName>
        <fullName evidence="4">Porin</fullName>
    </recommendedName>
</protein>
<reference evidence="2 3" key="1">
    <citation type="submission" date="2020-08" db="EMBL/GenBank/DDBJ databases">
        <title>Genomic Encyclopedia of Type Strains, Phase III (KMG-III): the genomes of soil and plant-associated and newly described type strains.</title>
        <authorList>
            <person name="Whitman W."/>
        </authorList>
    </citation>
    <scope>NUCLEOTIDE SEQUENCE [LARGE SCALE GENOMIC DNA]</scope>
    <source>
        <strain evidence="2 3">CECT 7015</strain>
    </source>
</reference>
<dbReference type="Proteomes" id="UP000554520">
    <property type="component" value="Unassembled WGS sequence"/>
</dbReference>
<evidence type="ECO:0000313" key="3">
    <source>
        <dbReference type="Proteomes" id="UP000554520"/>
    </source>
</evidence>
<proteinExistence type="predicted"/>